<dbReference type="InterPro" id="IPR001387">
    <property type="entry name" value="Cro/C1-type_HTH"/>
</dbReference>
<dbReference type="STRING" id="1028.SAMN05661096_02913"/>
<proteinExistence type="predicted"/>
<dbReference type="Pfam" id="PF01381">
    <property type="entry name" value="HTH_3"/>
    <property type="match status" value="1"/>
</dbReference>
<feature type="domain" description="HTH cro/C1-type" evidence="2">
    <location>
        <begin position="16"/>
        <end position="70"/>
    </location>
</feature>
<organism evidence="3 4">
    <name type="scientific">Marivirga sericea</name>
    <dbReference type="NCBI Taxonomy" id="1028"/>
    <lineage>
        <taxon>Bacteria</taxon>
        <taxon>Pseudomonadati</taxon>
        <taxon>Bacteroidota</taxon>
        <taxon>Cytophagia</taxon>
        <taxon>Cytophagales</taxon>
        <taxon>Marivirgaceae</taxon>
        <taxon>Marivirga</taxon>
    </lineage>
</organism>
<evidence type="ECO:0000313" key="4">
    <source>
        <dbReference type="Proteomes" id="UP000193804"/>
    </source>
</evidence>
<dbReference type="GO" id="GO:0003677">
    <property type="term" value="F:DNA binding"/>
    <property type="evidence" value="ECO:0007669"/>
    <property type="project" value="UniProtKB-KW"/>
</dbReference>
<dbReference type="PANTHER" id="PTHR46558:SF4">
    <property type="entry name" value="DNA-BIDING PHAGE PROTEIN"/>
    <property type="match status" value="1"/>
</dbReference>
<dbReference type="SMART" id="SM00530">
    <property type="entry name" value="HTH_XRE"/>
    <property type="match status" value="1"/>
</dbReference>
<dbReference type="PROSITE" id="PS50943">
    <property type="entry name" value="HTH_CROC1"/>
    <property type="match status" value="1"/>
</dbReference>
<dbReference type="RefSeq" id="WP_085518072.1">
    <property type="nucleotide sequence ID" value="NZ_FXAW01000006.1"/>
</dbReference>
<dbReference type="AlphaFoldDB" id="A0A1X7KMC3"/>
<keyword evidence="1 3" id="KW-0238">DNA-binding</keyword>
<protein>
    <submittedName>
        <fullName evidence="3">DNA-binding transcriptional regulator, XRE-family HTH domain</fullName>
    </submittedName>
</protein>
<dbReference type="EMBL" id="FXAW01000006">
    <property type="protein sequence ID" value="SMG42674.1"/>
    <property type="molecule type" value="Genomic_DNA"/>
</dbReference>
<keyword evidence="4" id="KW-1185">Reference proteome</keyword>
<reference evidence="4" key="1">
    <citation type="submission" date="2017-04" db="EMBL/GenBank/DDBJ databases">
        <authorList>
            <person name="Varghese N."/>
            <person name="Submissions S."/>
        </authorList>
    </citation>
    <scope>NUCLEOTIDE SEQUENCE [LARGE SCALE GENOMIC DNA]</scope>
    <source>
        <strain evidence="4">DSM 4125</strain>
    </source>
</reference>
<dbReference type="Proteomes" id="UP000193804">
    <property type="component" value="Unassembled WGS sequence"/>
</dbReference>
<dbReference type="SUPFAM" id="SSF47413">
    <property type="entry name" value="lambda repressor-like DNA-binding domains"/>
    <property type="match status" value="1"/>
</dbReference>
<evidence type="ECO:0000313" key="3">
    <source>
        <dbReference type="EMBL" id="SMG42674.1"/>
    </source>
</evidence>
<sequence>MTTSFDQVYIEFGNNLRRFRNSKKLSQEDFGSKLDLSRVSITNIEKGRQKPTIHLIFNILLTFNAKMEDIFPFDLLEQIKAEKRIKANKPHVAKFLEELNS</sequence>
<dbReference type="Gene3D" id="1.10.260.40">
    <property type="entry name" value="lambda repressor-like DNA-binding domains"/>
    <property type="match status" value="1"/>
</dbReference>
<dbReference type="InterPro" id="IPR010982">
    <property type="entry name" value="Lambda_DNA-bd_dom_sf"/>
</dbReference>
<evidence type="ECO:0000259" key="2">
    <source>
        <dbReference type="PROSITE" id="PS50943"/>
    </source>
</evidence>
<dbReference type="CDD" id="cd00093">
    <property type="entry name" value="HTH_XRE"/>
    <property type="match status" value="1"/>
</dbReference>
<gene>
    <name evidence="3" type="ORF">SAMN05661096_02913</name>
</gene>
<dbReference type="PANTHER" id="PTHR46558">
    <property type="entry name" value="TRACRIPTIONAL REGULATORY PROTEIN-RELATED-RELATED"/>
    <property type="match status" value="1"/>
</dbReference>
<accession>A0A1X7KMC3</accession>
<name>A0A1X7KMC3_9BACT</name>
<dbReference type="OrthoDB" id="2627663at2"/>
<evidence type="ECO:0000256" key="1">
    <source>
        <dbReference type="ARBA" id="ARBA00023125"/>
    </source>
</evidence>